<evidence type="ECO:0000256" key="1">
    <source>
        <dbReference type="SAM" id="MobiDB-lite"/>
    </source>
</evidence>
<dbReference type="OrthoDB" id="411422at2759"/>
<feature type="transmembrane region" description="Helical" evidence="2">
    <location>
        <begin position="255"/>
        <end position="276"/>
    </location>
</feature>
<feature type="transmembrane region" description="Helical" evidence="2">
    <location>
        <begin position="138"/>
        <end position="162"/>
    </location>
</feature>
<dbReference type="Proteomes" id="UP000654075">
    <property type="component" value="Unassembled WGS sequence"/>
</dbReference>
<keyword evidence="2" id="KW-0472">Membrane</keyword>
<feature type="transmembrane region" description="Helical" evidence="2">
    <location>
        <begin position="193"/>
        <end position="212"/>
    </location>
</feature>
<dbReference type="EMBL" id="CAJNNV010003174">
    <property type="protein sequence ID" value="CAE8588502.1"/>
    <property type="molecule type" value="Genomic_DNA"/>
</dbReference>
<evidence type="ECO:0000313" key="3">
    <source>
        <dbReference type="EMBL" id="CAE8588502.1"/>
    </source>
</evidence>
<dbReference type="AlphaFoldDB" id="A0A813DKT3"/>
<feature type="transmembrane region" description="Helical" evidence="2">
    <location>
        <begin position="224"/>
        <end position="243"/>
    </location>
</feature>
<organism evidence="3 4">
    <name type="scientific">Polarella glacialis</name>
    <name type="common">Dinoflagellate</name>
    <dbReference type="NCBI Taxonomy" id="89957"/>
    <lineage>
        <taxon>Eukaryota</taxon>
        <taxon>Sar</taxon>
        <taxon>Alveolata</taxon>
        <taxon>Dinophyceae</taxon>
        <taxon>Suessiales</taxon>
        <taxon>Suessiaceae</taxon>
        <taxon>Polarella</taxon>
    </lineage>
</organism>
<proteinExistence type="predicted"/>
<evidence type="ECO:0000313" key="4">
    <source>
        <dbReference type="Proteomes" id="UP000654075"/>
    </source>
</evidence>
<name>A0A813DKT3_POLGL</name>
<feature type="non-terminal residue" evidence="3">
    <location>
        <position position="289"/>
    </location>
</feature>
<keyword evidence="2" id="KW-1133">Transmembrane helix</keyword>
<protein>
    <submittedName>
        <fullName evidence="3">Uncharacterized protein</fullName>
    </submittedName>
</protein>
<feature type="transmembrane region" description="Helical" evidence="2">
    <location>
        <begin position="93"/>
        <end position="117"/>
    </location>
</feature>
<comment type="caution">
    <text evidence="3">The sequence shown here is derived from an EMBL/GenBank/DDBJ whole genome shotgun (WGS) entry which is preliminary data.</text>
</comment>
<gene>
    <name evidence="3" type="ORF">PGLA1383_LOCUS7301</name>
</gene>
<sequence>SMSASEIEMQVPAQMLGQSTPGAGISDSGLRRRSHPADNEDYDDDMPSVTQEVPTEDERKWSLILAFASLADVLCSSIIAGVAFKFAYRAVGASLYCLAIQAISHLLSSLLLVFRFFGERALSPDEGSTLLRQKRRRFLIREQGLSIAMGIALLISAAALLFKGFRKIKFWNQWYKDLDRVNMDYEAQWATEFLAWYGFSFYVIQAVARFVIARKLRRSIVWHAFVTSVISLIFLFVMGLSASYQKEWSWKAEPIAAIMLSFVNLFEGVRIVILHLDDMDTRLRFDSRA</sequence>
<keyword evidence="4" id="KW-1185">Reference proteome</keyword>
<keyword evidence="2" id="KW-0812">Transmembrane</keyword>
<reference evidence="3" key="1">
    <citation type="submission" date="2021-02" db="EMBL/GenBank/DDBJ databases">
        <authorList>
            <person name="Dougan E. K."/>
            <person name="Rhodes N."/>
            <person name="Thang M."/>
            <person name="Chan C."/>
        </authorList>
    </citation>
    <scope>NUCLEOTIDE SEQUENCE</scope>
</reference>
<feature type="transmembrane region" description="Helical" evidence="2">
    <location>
        <begin position="63"/>
        <end position="87"/>
    </location>
</feature>
<evidence type="ECO:0000256" key="2">
    <source>
        <dbReference type="SAM" id="Phobius"/>
    </source>
</evidence>
<feature type="region of interest" description="Disordered" evidence="1">
    <location>
        <begin position="1"/>
        <end position="50"/>
    </location>
</feature>
<accession>A0A813DKT3</accession>